<keyword evidence="4 9" id="KW-0812">Transmembrane</keyword>
<keyword evidence="5" id="KW-0029">Amino-acid transport</keyword>
<feature type="transmembrane region" description="Helical" evidence="9">
    <location>
        <begin position="35"/>
        <end position="56"/>
    </location>
</feature>
<dbReference type="AlphaFoldDB" id="A0A556AFV5"/>
<dbReference type="Pfam" id="PF02653">
    <property type="entry name" value="BPD_transp_2"/>
    <property type="match status" value="1"/>
</dbReference>
<proteinExistence type="inferred from homology"/>
<dbReference type="RefSeq" id="WP_143949659.1">
    <property type="nucleotide sequence ID" value="NZ_BAABMB010000001.1"/>
</dbReference>
<feature type="transmembrane region" description="Helical" evidence="9">
    <location>
        <begin position="259"/>
        <end position="278"/>
    </location>
</feature>
<gene>
    <name evidence="10" type="ORF">FOZ76_17900</name>
</gene>
<evidence type="ECO:0000256" key="2">
    <source>
        <dbReference type="ARBA" id="ARBA00022448"/>
    </source>
</evidence>
<keyword evidence="2" id="KW-0813">Transport</keyword>
<evidence type="ECO:0000313" key="11">
    <source>
        <dbReference type="Proteomes" id="UP000318405"/>
    </source>
</evidence>
<accession>A0A556AFV5</accession>
<organism evidence="10 11">
    <name type="scientific">Verticiella sediminum</name>
    <dbReference type="NCBI Taxonomy" id="1247510"/>
    <lineage>
        <taxon>Bacteria</taxon>
        <taxon>Pseudomonadati</taxon>
        <taxon>Pseudomonadota</taxon>
        <taxon>Betaproteobacteria</taxon>
        <taxon>Burkholderiales</taxon>
        <taxon>Alcaligenaceae</taxon>
        <taxon>Verticiella</taxon>
    </lineage>
</organism>
<dbReference type="EMBL" id="VLTJ01000033">
    <property type="protein sequence ID" value="TSH91770.1"/>
    <property type="molecule type" value="Genomic_DNA"/>
</dbReference>
<name>A0A556AFV5_9BURK</name>
<evidence type="ECO:0000256" key="5">
    <source>
        <dbReference type="ARBA" id="ARBA00022970"/>
    </source>
</evidence>
<feature type="transmembrane region" description="Helical" evidence="9">
    <location>
        <begin position="182"/>
        <end position="204"/>
    </location>
</feature>
<feature type="transmembrane region" description="Helical" evidence="9">
    <location>
        <begin position="62"/>
        <end position="85"/>
    </location>
</feature>
<dbReference type="Proteomes" id="UP000318405">
    <property type="component" value="Unassembled WGS sequence"/>
</dbReference>
<dbReference type="GO" id="GO:0006865">
    <property type="term" value="P:amino acid transport"/>
    <property type="evidence" value="ECO:0007669"/>
    <property type="project" value="UniProtKB-KW"/>
</dbReference>
<dbReference type="PANTHER" id="PTHR11795">
    <property type="entry name" value="BRANCHED-CHAIN AMINO ACID TRANSPORT SYSTEM PERMEASE PROTEIN LIVH"/>
    <property type="match status" value="1"/>
</dbReference>
<comment type="subcellular location">
    <subcellularLocation>
        <location evidence="1">Cell membrane</location>
        <topology evidence="1">Multi-pass membrane protein</topology>
    </subcellularLocation>
</comment>
<evidence type="ECO:0000256" key="1">
    <source>
        <dbReference type="ARBA" id="ARBA00004651"/>
    </source>
</evidence>
<evidence type="ECO:0000256" key="3">
    <source>
        <dbReference type="ARBA" id="ARBA00022475"/>
    </source>
</evidence>
<dbReference type="CDD" id="cd06582">
    <property type="entry name" value="TM_PBP1_LivH_like"/>
    <property type="match status" value="1"/>
</dbReference>
<evidence type="ECO:0000256" key="8">
    <source>
        <dbReference type="ARBA" id="ARBA00037998"/>
    </source>
</evidence>
<evidence type="ECO:0000313" key="10">
    <source>
        <dbReference type="EMBL" id="TSH91770.1"/>
    </source>
</evidence>
<keyword evidence="11" id="KW-1185">Reference proteome</keyword>
<evidence type="ECO:0000256" key="9">
    <source>
        <dbReference type="SAM" id="Phobius"/>
    </source>
</evidence>
<dbReference type="OrthoDB" id="9807115at2"/>
<evidence type="ECO:0000256" key="6">
    <source>
        <dbReference type="ARBA" id="ARBA00022989"/>
    </source>
</evidence>
<comment type="caution">
    <text evidence="10">The sequence shown here is derived from an EMBL/GenBank/DDBJ whole genome shotgun (WGS) entry which is preliminary data.</text>
</comment>
<feature type="transmembrane region" description="Helical" evidence="9">
    <location>
        <begin position="224"/>
        <end position="252"/>
    </location>
</feature>
<dbReference type="InterPro" id="IPR052157">
    <property type="entry name" value="BCAA_transport_permease"/>
</dbReference>
<evidence type="ECO:0000256" key="4">
    <source>
        <dbReference type="ARBA" id="ARBA00022692"/>
    </source>
</evidence>
<keyword evidence="7 9" id="KW-0472">Membrane</keyword>
<dbReference type="InterPro" id="IPR001851">
    <property type="entry name" value="ABC_transp_permease"/>
</dbReference>
<comment type="similarity">
    <text evidence="8">Belongs to the binding-protein-dependent transport system permease family. LivHM subfamily.</text>
</comment>
<sequence>MTAVLLGVLFDGIAYGMLLFLISLGLSVTMGLMGFVNLAHGAFAMFGGYVAVVLMQRAGWPFLATLPAAFVLVGLASVVLERVLYRRLYRRGPLDQVLFTIGLTFMAIAGITWYFGPTQQPVALPRFLQGQMSLFGLQVGVYRLFLIVFGLATAAAVVLGIERTRFGARIRAAVDNPVMATGVGISVGGVFAVTFALGSGLAGVGGALGIQLLGLDPAFPLKYLVFFLVVVAVGGLGSVTGTLLAACLIGIFDVAGKYFMPEVGAFIIYAVMVALLMWRPHGLLGKRA</sequence>
<dbReference type="GO" id="GO:0022857">
    <property type="term" value="F:transmembrane transporter activity"/>
    <property type="evidence" value="ECO:0007669"/>
    <property type="project" value="InterPro"/>
</dbReference>
<feature type="transmembrane region" description="Helical" evidence="9">
    <location>
        <begin position="97"/>
        <end position="115"/>
    </location>
</feature>
<keyword evidence="3" id="KW-1003">Cell membrane</keyword>
<dbReference type="GO" id="GO:0005886">
    <property type="term" value="C:plasma membrane"/>
    <property type="evidence" value="ECO:0007669"/>
    <property type="project" value="UniProtKB-SubCell"/>
</dbReference>
<feature type="transmembrane region" description="Helical" evidence="9">
    <location>
        <begin position="6"/>
        <end position="28"/>
    </location>
</feature>
<reference evidence="10 11" key="1">
    <citation type="submission" date="2019-07" db="EMBL/GenBank/DDBJ databases">
        <title>Qingshengfaniella alkalisoli gen. nov., sp. nov., isolated from saline soil.</title>
        <authorList>
            <person name="Xu L."/>
            <person name="Huang X.-X."/>
            <person name="Sun J.-Q."/>
        </authorList>
    </citation>
    <scope>NUCLEOTIDE SEQUENCE [LARGE SCALE GENOMIC DNA]</scope>
    <source>
        <strain evidence="10 11">DSM 27279</strain>
    </source>
</reference>
<feature type="transmembrane region" description="Helical" evidence="9">
    <location>
        <begin position="135"/>
        <end position="161"/>
    </location>
</feature>
<keyword evidence="6 9" id="KW-1133">Transmembrane helix</keyword>
<evidence type="ECO:0000256" key="7">
    <source>
        <dbReference type="ARBA" id="ARBA00023136"/>
    </source>
</evidence>
<protein>
    <submittedName>
        <fullName evidence="10">Branched-chain amino acid ABC transporter permease</fullName>
    </submittedName>
</protein>
<dbReference type="PANTHER" id="PTHR11795:SF442">
    <property type="entry name" value="ABC TRANSPORTER ATP-BINDING PROTEIN"/>
    <property type="match status" value="1"/>
</dbReference>